<dbReference type="InterPro" id="IPR025662">
    <property type="entry name" value="Sigma_54_int_dom_ATP-bd_1"/>
</dbReference>
<evidence type="ECO:0000313" key="3">
    <source>
        <dbReference type="Proteomes" id="UP000219621"/>
    </source>
</evidence>
<dbReference type="SUPFAM" id="SSF53795">
    <property type="entry name" value="PEP carboxykinase-like"/>
    <property type="match status" value="1"/>
</dbReference>
<keyword evidence="2" id="KW-0418">Kinase</keyword>
<dbReference type="RefSeq" id="WP_097280586.1">
    <property type="nucleotide sequence ID" value="NZ_OCNJ01000008.1"/>
</dbReference>
<dbReference type="GO" id="GO:0006109">
    <property type="term" value="P:regulation of carbohydrate metabolic process"/>
    <property type="evidence" value="ECO:0007669"/>
    <property type="project" value="InterPro"/>
</dbReference>
<feature type="domain" description="HPr kinase/phosphorylase C-terminal" evidence="1">
    <location>
        <begin position="2"/>
        <end position="103"/>
    </location>
</feature>
<keyword evidence="2" id="KW-0808">Transferase</keyword>
<accession>A0A286GU28</accession>
<name>A0A286GU28_9PROT</name>
<dbReference type="InterPro" id="IPR027417">
    <property type="entry name" value="P-loop_NTPase"/>
</dbReference>
<evidence type="ECO:0000259" key="1">
    <source>
        <dbReference type="Pfam" id="PF07475"/>
    </source>
</evidence>
<reference evidence="2 3" key="1">
    <citation type="submission" date="2017-09" db="EMBL/GenBank/DDBJ databases">
        <authorList>
            <person name="Ehlers B."/>
            <person name="Leendertz F.H."/>
        </authorList>
    </citation>
    <scope>NUCLEOTIDE SEQUENCE [LARGE SCALE GENOMIC DNA]</scope>
    <source>
        <strain evidence="2 3">USBA 140</strain>
    </source>
</reference>
<protein>
    <submittedName>
        <fullName evidence="2">Hpr(Ser) kinase/phosphatase</fullName>
    </submittedName>
</protein>
<dbReference type="GO" id="GO:0005524">
    <property type="term" value="F:ATP binding"/>
    <property type="evidence" value="ECO:0007669"/>
    <property type="project" value="InterPro"/>
</dbReference>
<keyword evidence="3" id="KW-1185">Reference proteome</keyword>
<dbReference type="Pfam" id="PF07475">
    <property type="entry name" value="Hpr_kinase_C"/>
    <property type="match status" value="1"/>
</dbReference>
<dbReference type="InterPro" id="IPR011104">
    <property type="entry name" value="Hpr_kin/Pase_C"/>
</dbReference>
<dbReference type="CDD" id="cd01918">
    <property type="entry name" value="HprK_C"/>
    <property type="match status" value="1"/>
</dbReference>
<dbReference type="AlphaFoldDB" id="A0A286GU28"/>
<gene>
    <name evidence="2" type="ORF">SAMN05421508_108190</name>
</gene>
<dbReference type="Gene3D" id="3.40.50.300">
    <property type="entry name" value="P-loop containing nucleotide triphosphate hydrolases"/>
    <property type="match status" value="1"/>
</dbReference>
<proteinExistence type="predicted"/>
<evidence type="ECO:0000313" key="2">
    <source>
        <dbReference type="EMBL" id="SOD99018.1"/>
    </source>
</evidence>
<organism evidence="2 3">
    <name type="scientific">Caenispirillum bisanense</name>
    <dbReference type="NCBI Taxonomy" id="414052"/>
    <lineage>
        <taxon>Bacteria</taxon>
        <taxon>Pseudomonadati</taxon>
        <taxon>Pseudomonadota</taxon>
        <taxon>Alphaproteobacteria</taxon>
        <taxon>Rhodospirillales</taxon>
        <taxon>Novispirillaceae</taxon>
        <taxon>Caenispirillum</taxon>
    </lineage>
</organism>
<sequence length="153" mass="15879">MTTTIHATTVALSGHGVLLRGESGSGKSDLALRLLDDARGDVRLVADDYTDLSLRDGALWAAAPVTIAGLLEVRGLGVLRLPVERVQAEGARVRLCIDLVPSDTVERLPAPAAVTLLPDQVVPLVRLDPFAASAPAKVRLAVGLAVGDILPAP</sequence>
<dbReference type="GO" id="GO:0000155">
    <property type="term" value="F:phosphorelay sensor kinase activity"/>
    <property type="evidence" value="ECO:0007669"/>
    <property type="project" value="InterPro"/>
</dbReference>
<dbReference type="OrthoDB" id="8326226at2"/>
<dbReference type="EMBL" id="OCNJ01000008">
    <property type="protein sequence ID" value="SOD99018.1"/>
    <property type="molecule type" value="Genomic_DNA"/>
</dbReference>
<dbReference type="PROSITE" id="PS00675">
    <property type="entry name" value="SIGMA54_INTERACT_1"/>
    <property type="match status" value="1"/>
</dbReference>
<dbReference type="Proteomes" id="UP000219621">
    <property type="component" value="Unassembled WGS sequence"/>
</dbReference>